<keyword evidence="1" id="KW-1133">Transmembrane helix</keyword>
<accession>A0A4Q1C6D8</accession>
<keyword evidence="1" id="KW-0812">Transmembrane</keyword>
<comment type="caution">
    <text evidence="2">The sequence shown here is derived from an EMBL/GenBank/DDBJ whole genome shotgun (WGS) entry which is preliminary data.</text>
</comment>
<proteinExistence type="predicted"/>
<keyword evidence="1" id="KW-0472">Membrane</keyword>
<keyword evidence="3" id="KW-1185">Reference proteome</keyword>
<sequence length="215" mass="23900">MKIRLRSGSAVKPRKLSVELAELRDRSGERALTLREVIYLLGGRAYTLLVLLLALPFITPIPLPGLSTPFGLAIALIALRLSLGQRPWLSKNLQRKELPPGFIKKVFAFAEKVLRFFEKFLRPRLTFLTDTPLLAQLHAVLMLLAALALLLPLPIPFTNSFPSWVILLVAAGLLERDGLFILSAYVVFAAGVLYFVFLGEAASQLVQALWRWLGA</sequence>
<organism evidence="2 3">
    <name type="scientific">Oleiharenicola lentus</name>
    <dbReference type="NCBI Taxonomy" id="2508720"/>
    <lineage>
        <taxon>Bacteria</taxon>
        <taxon>Pseudomonadati</taxon>
        <taxon>Verrucomicrobiota</taxon>
        <taxon>Opitutia</taxon>
        <taxon>Opitutales</taxon>
        <taxon>Opitutaceae</taxon>
        <taxon>Oleiharenicola</taxon>
    </lineage>
</organism>
<evidence type="ECO:0000256" key="1">
    <source>
        <dbReference type="SAM" id="Phobius"/>
    </source>
</evidence>
<dbReference type="Proteomes" id="UP000290218">
    <property type="component" value="Unassembled WGS sequence"/>
</dbReference>
<feature type="transmembrane region" description="Helical" evidence="1">
    <location>
        <begin position="37"/>
        <end position="58"/>
    </location>
</feature>
<evidence type="ECO:0000313" key="3">
    <source>
        <dbReference type="Proteomes" id="UP000290218"/>
    </source>
</evidence>
<gene>
    <name evidence="2" type="ORF">ESB00_00125</name>
</gene>
<feature type="transmembrane region" description="Helical" evidence="1">
    <location>
        <begin position="125"/>
        <end position="151"/>
    </location>
</feature>
<dbReference type="PANTHER" id="PTHR41795">
    <property type="entry name" value="EXOPOLYSACCHARIDE SYNTHESIS PROTEIN"/>
    <property type="match status" value="1"/>
</dbReference>
<dbReference type="Pfam" id="PF06055">
    <property type="entry name" value="ExoD"/>
    <property type="match status" value="1"/>
</dbReference>
<dbReference type="AlphaFoldDB" id="A0A4Q1C6D8"/>
<evidence type="ECO:0000313" key="2">
    <source>
        <dbReference type="EMBL" id="RXK54348.1"/>
    </source>
</evidence>
<dbReference type="PANTHER" id="PTHR41795:SF1">
    <property type="entry name" value="EXOPOLYSACCHARIDE SYNTHESIS PROTEIN"/>
    <property type="match status" value="1"/>
</dbReference>
<dbReference type="EMBL" id="SDHX01000001">
    <property type="protein sequence ID" value="RXK54348.1"/>
    <property type="molecule type" value="Genomic_DNA"/>
</dbReference>
<feature type="transmembrane region" description="Helical" evidence="1">
    <location>
        <begin position="179"/>
        <end position="197"/>
    </location>
</feature>
<dbReference type="PIRSF" id="PIRSF033239">
    <property type="entry name" value="ExoD"/>
    <property type="match status" value="1"/>
</dbReference>
<protein>
    <submittedName>
        <fullName evidence="2">Exopolysaccharide biosynthesis protein</fullName>
    </submittedName>
</protein>
<dbReference type="RefSeq" id="WP_129045713.1">
    <property type="nucleotide sequence ID" value="NZ_SDHX01000001.1"/>
</dbReference>
<dbReference type="InterPro" id="IPR010331">
    <property type="entry name" value="ExoD"/>
</dbReference>
<name>A0A4Q1C6D8_9BACT</name>
<reference evidence="2 3" key="1">
    <citation type="submission" date="2019-01" db="EMBL/GenBank/DDBJ databases">
        <title>Lacunisphaera sp. strain TWA-58.</title>
        <authorList>
            <person name="Chen W.-M."/>
        </authorList>
    </citation>
    <scope>NUCLEOTIDE SEQUENCE [LARGE SCALE GENOMIC DNA]</scope>
    <source>
        <strain evidence="2 3">TWA-58</strain>
    </source>
</reference>
<feature type="transmembrane region" description="Helical" evidence="1">
    <location>
        <begin position="64"/>
        <end position="83"/>
    </location>
</feature>
<dbReference type="OrthoDB" id="193452at2"/>